<reference evidence="2 3" key="1">
    <citation type="submission" date="2018-01" db="EMBL/GenBank/DDBJ databases">
        <title>Harnessing the power of phylogenomics to disentangle the directionality and signatures of interkingdom host jumping in the parasitic fungal genus Tolypocladium.</title>
        <authorList>
            <person name="Quandt C.A."/>
            <person name="Patterson W."/>
            <person name="Spatafora J.W."/>
        </authorList>
    </citation>
    <scope>NUCLEOTIDE SEQUENCE [LARGE SCALE GENOMIC DNA]</scope>
    <source>
        <strain evidence="2 3">NRBC 100945</strain>
    </source>
</reference>
<evidence type="ECO:0000256" key="1">
    <source>
        <dbReference type="ARBA" id="ARBA00035112"/>
    </source>
</evidence>
<name>A0A2S4LAV9_9HYPO</name>
<organism evidence="2 3">
    <name type="scientific">Tolypocladium paradoxum</name>
    <dbReference type="NCBI Taxonomy" id="94208"/>
    <lineage>
        <taxon>Eukaryota</taxon>
        <taxon>Fungi</taxon>
        <taxon>Dikarya</taxon>
        <taxon>Ascomycota</taxon>
        <taxon>Pezizomycotina</taxon>
        <taxon>Sordariomycetes</taxon>
        <taxon>Hypocreomycetidae</taxon>
        <taxon>Hypocreales</taxon>
        <taxon>Ophiocordycipitaceae</taxon>
        <taxon>Tolypocladium</taxon>
    </lineage>
</organism>
<evidence type="ECO:0000313" key="2">
    <source>
        <dbReference type="EMBL" id="POR39546.1"/>
    </source>
</evidence>
<evidence type="ECO:0000313" key="3">
    <source>
        <dbReference type="Proteomes" id="UP000237481"/>
    </source>
</evidence>
<dbReference type="EMBL" id="PKSG01000032">
    <property type="protein sequence ID" value="POR39546.1"/>
    <property type="molecule type" value="Genomic_DNA"/>
</dbReference>
<dbReference type="AlphaFoldDB" id="A0A2S4LAV9"/>
<protein>
    <submittedName>
        <fullName evidence="2">Uncharacterized protein</fullName>
    </submittedName>
</protein>
<sequence length="87" mass="9922">MCNADTTPVANRWHETAGVFGPNFKTRHTCRNFDVLLEWGLARTTSVRQTQGRGFEVAKDDNNVMQGARLQSWIEKMRKAMGHGTRE</sequence>
<dbReference type="InterPro" id="IPR021765">
    <property type="entry name" value="UstYa-like"/>
</dbReference>
<proteinExistence type="inferred from homology"/>
<comment type="caution">
    <text evidence="2">The sequence shown here is derived from an EMBL/GenBank/DDBJ whole genome shotgun (WGS) entry which is preliminary data.</text>
</comment>
<dbReference type="Pfam" id="PF11807">
    <property type="entry name" value="UstYa"/>
    <property type="match status" value="1"/>
</dbReference>
<gene>
    <name evidence="2" type="ORF">TPAR_09507</name>
</gene>
<comment type="similarity">
    <text evidence="1">Belongs to the ustYa family.</text>
</comment>
<keyword evidence="3" id="KW-1185">Reference proteome</keyword>
<dbReference type="Proteomes" id="UP000237481">
    <property type="component" value="Unassembled WGS sequence"/>
</dbReference>
<dbReference type="GO" id="GO:0043386">
    <property type="term" value="P:mycotoxin biosynthetic process"/>
    <property type="evidence" value="ECO:0007669"/>
    <property type="project" value="InterPro"/>
</dbReference>
<dbReference type="OrthoDB" id="3687641at2759"/>
<accession>A0A2S4LAV9</accession>